<proteinExistence type="predicted"/>
<feature type="chain" id="PRO_5022014712" description="OmpA-like domain-containing protein" evidence="5">
    <location>
        <begin position="28"/>
        <end position="323"/>
    </location>
</feature>
<dbReference type="InterPro" id="IPR006664">
    <property type="entry name" value="OMP_bac"/>
</dbReference>
<dbReference type="InterPro" id="IPR025511">
    <property type="entry name" value="DUF4398"/>
</dbReference>
<dbReference type="PROSITE" id="PS51257">
    <property type="entry name" value="PROKAR_LIPOPROTEIN"/>
    <property type="match status" value="1"/>
</dbReference>
<gene>
    <name evidence="7" type="ORF">TPL01_04220</name>
</gene>
<dbReference type="PANTHER" id="PTHR30329:SF21">
    <property type="entry name" value="LIPOPROTEIN YIAD-RELATED"/>
    <property type="match status" value="1"/>
</dbReference>
<dbReference type="PANTHER" id="PTHR30329">
    <property type="entry name" value="STATOR ELEMENT OF FLAGELLAR MOTOR COMPLEX"/>
    <property type="match status" value="1"/>
</dbReference>
<evidence type="ECO:0000256" key="4">
    <source>
        <dbReference type="PROSITE-ProRule" id="PRU00473"/>
    </source>
</evidence>
<keyword evidence="3" id="KW-0998">Cell outer membrane</keyword>
<keyword evidence="8" id="KW-1185">Reference proteome</keyword>
<dbReference type="AlphaFoldDB" id="A0A512L497"/>
<feature type="domain" description="OmpA-like" evidence="6">
    <location>
        <begin position="200"/>
        <end position="317"/>
    </location>
</feature>
<evidence type="ECO:0000256" key="5">
    <source>
        <dbReference type="SAM" id="SignalP"/>
    </source>
</evidence>
<dbReference type="CDD" id="cd07185">
    <property type="entry name" value="OmpA_C-like"/>
    <property type="match status" value="1"/>
</dbReference>
<comment type="subcellular location">
    <subcellularLocation>
        <location evidence="1">Cell outer membrane</location>
    </subcellularLocation>
</comment>
<evidence type="ECO:0000259" key="6">
    <source>
        <dbReference type="PROSITE" id="PS51123"/>
    </source>
</evidence>
<evidence type="ECO:0000313" key="7">
    <source>
        <dbReference type="EMBL" id="GEP29284.1"/>
    </source>
</evidence>
<sequence length="323" mass="34998">MKKNRFFPLALIAVAVFAGCSSMPQSATLDEARSKYSDAQANPQVTKLAPVELKEAGEALDRANAAQSKREDRNVVDNLAYLAKQKIAIAQETAKRKSAELAVANAASERNRVLLQARTIEADQARQQAAIAQQGTDQKTAELAVANAVTERQRLNLEARTAEAGQAQQQAALAHASAEQDKARLEALQTQLNDLHAKKTARGMVITLGDVLFDTNKAQLKSGSMRNVQKLADFLRQYQQRKVLIEGFTDSTGSNSRNQALSEQRANAVRTALIDMGTSSDRIGTRGYGESYPIAGNNNAAGRQLNRRVEIVLSDEGGNIAPR</sequence>
<dbReference type="Gene3D" id="3.30.1330.60">
    <property type="entry name" value="OmpA-like domain"/>
    <property type="match status" value="1"/>
</dbReference>
<dbReference type="EMBL" id="BKAD01000004">
    <property type="protein sequence ID" value="GEP29284.1"/>
    <property type="molecule type" value="Genomic_DNA"/>
</dbReference>
<accession>A0A512L497</accession>
<dbReference type="InterPro" id="IPR006665">
    <property type="entry name" value="OmpA-like"/>
</dbReference>
<dbReference type="GO" id="GO:0009279">
    <property type="term" value="C:cell outer membrane"/>
    <property type="evidence" value="ECO:0007669"/>
    <property type="project" value="UniProtKB-SubCell"/>
</dbReference>
<feature type="signal peptide" evidence="5">
    <location>
        <begin position="1"/>
        <end position="27"/>
    </location>
</feature>
<reference evidence="7 8" key="1">
    <citation type="submission" date="2019-07" db="EMBL/GenBank/DDBJ databases">
        <title>Whole genome shotgun sequence of Thiobacillus plumbophilus NBRC 107929.</title>
        <authorList>
            <person name="Hosoyama A."/>
            <person name="Uohara A."/>
            <person name="Ohji S."/>
            <person name="Ichikawa N."/>
        </authorList>
    </citation>
    <scope>NUCLEOTIDE SEQUENCE [LARGE SCALE GENOMIC DNA]</scope>
    <source>
        <strain evidence="7 8">NBRC 107929</strain>
    </source>
</reference>
<evidence type="ECO:0000313" key="8">
    <source>
        <dbReference type="Proteomes" id="UP000321337"/>
    </source>
</evidence>
<keyword evidence="2 4" id="KW-0472">Membrane</keyword>
<keyword evidence="5" id="KW-0732">Signal</keyword>
<evidence type="ECO:0000256" key="3">
    <source>
        <dbReference type="ARBA" id="ARBA00023237"/>
    </source>
</evidence>
<dbReference type="Pfam" id="PF14346">
    <property type="entry name" value="DUF4398"/>
    <property type="match status" value="1"/>
</dbReference>
<dbReference type="Pfam" id="PF00691">
    <property type="entry name" value="OmpA"/>
    <property type="match status" value="1"/>
</dbReference>
<dbReference type="InterPro" id="IPR050330">
    <property type="entry name" value="Bact_OuterMem_StrucFunc"/>
</dbReference>
<dbReference type="PRINTS" id="PR01023">
    <property type="entry name" value="NAFLGMOTY"/>
</dbReference>
<comment type="caution">
    <text evidence="7">The sequence shown here is derived from an EMBL/GenBank/DDBJ whole genome shotgun (WGS) entry which is preliminary data.</text>
</comment>
<dbReference type="SUPFAM" id="SSF103088">
    <property type="entry name" value="OmpA-like"/>
    <property type="match status" value="1"/>
</dbReference>
<evidence type="ECO:0000256" key="2">
    <source>
        <dbReference type="ARBA" id="ARBA00023136"/>
    </source>
</evidence>
<dbReference type="Proteomes" id="UP000321337">
    <property type="component" value="Unassembled WGS sequence"/>
</dbReference>
<dbReference type="OrthoDB" id="9782229at2"/>
<name>A0A512L497_9PROT</name>
<dbReference type="PRINTS" id="PR01021">
    <property type="entry name" value="OMPADOMAIN"/>
</dbReference>
<dbReference type="PROSITE" id="PS51123">
    <property type="entry name" value="OMPA_2"/>
    <property type="match status" value="1"/>
</dbReference>
<organism evidence="7 8">
    <name type="scientific">Sulfuriferula plumbiphila</name>
    <dbReference type="NCBI Taxonomy" id="171865"/>
    <lineage>
        <taxon>Bacteria</taxon>
        <taxon>Pseudomonadati</taxon>
        <taxon>Pseudomonadota</taxon>
        <taxon>Betaproteobacteria</taxon>
        <taxon>Nitrosomonadales</taxon>
        <taxon>Sulfuricellaceae</taxon>
        <taxon>Sulfuriferula</taxon>
    </lineage>
</organism>
<protein>
    <recommendedName>
        <fullName evidence="6">OmpA-like domain-containing protein</fullName>
    </recommendedName>
</protein>
<dbReference type="InterPro" id="IPR036737">
    <property type="entry name" value="OmpA-like_sf"/>
</dbReference>
<dbReference type="RefSeq" id="WP_147070295.1">
    <property type="nucleotide sequence ID" value="NZ_AP021884.1"/>
</dbReference>
<evidence type="ECO:0000256" key="1">
    <source>
        <dbReference type="ARBA" id="ARBA00004442"/>
    </source>
</evidence>